<dbReference type="PANTHER" id="PTHR33240">
    <property type="entry name" value="OS08G0508500 PROTEIN"/>
    <property type="match status" value="1"/>
</dbReference>
<evidence type="ECO:0008006" key="5">
    <source>
        <dbReference type="Google" id="ProtNLM"/>
    </source>
</evidence>
<dbReference type="EMBL" id="PGOL01003253">
    <property type="protein sequence ID" value="PKI41952.1"/>
    <property type="molecule type" value="Genomic_DNA"/>
</dbReference>
<feature type="chain" id="PRO_5014119461" description="G-patch domain-containing protein" evidence="2">
    <location>
        <begin position="22"/>
        <end position="1066"/>
    </location>
</feature>
<gene>
    <name evidence="3" type="ORF">CRG98_037659</name>
</gene>
<proteinExistence type="predicted"/>
<dbReference type="STRING" id="22663.A0A2I0ID82"/>
<feature type="region of interest" description="Disordered" evidence="1">
    <location>
        <begin position="1041"/>
        <end position="1066"/>
    </location>
</feature>
<keyword evidence="2" id="KW-0732">Signal</keyword>
<feature type="compositionally biased region" description="Low complexity" evidence="1">
    <location>
        <begin position="190"/>
        <end position="205"/>
    </location>
</feature>
<comment type="caution">
    <text evidence="3">The sequence shown here is derived from an EMBL/GenBank/DDBJ whole genome shotgun (WGS) entry which is preliminary data.</text>
</comment>
<evidence type="ECO:0000256" key="2">
    <source>
        <dbReference type="SAM" id="SignalP"/>
    </source>
</evidence>
<accession>A0A2I0ID82</accession>
<feature type="region of interest" description="Disordered" evidence="1">
    <location>
        <begin position="344"/>
        <end position="395"/>
    </location>
</feature>
<organism evidence="3 4">
    <name type="scientific">Punica granatum</name>
    <name type="common">Pomegranate</name>
    <dbReference type="NCBI Taxonomy" id="22663"/>
    <lineage>
        <taxon>Eukaryota</taxon>
        <taxon>Viridiplantae</taxon>
        <taxon>Streptophyta</taxon>
        <taxon>Embryophyta</taxon>
        <taxon>Tracheophyta</taxon>
        <taxon>Spermatophyta</taxon>
        <taxon>Magnoliopsida</taxon>
        <taxon>eudicotyledons</taxon>
        <taxon>Gunneridae</taxon>
        <taxon>Pentapetalae</taxon>
        <taxon>rosids</taxon>
        <taxon>malvids</taxon>
        <taxon>Myrtales</taxon>
        <taxon>Lythraceae</taxon>
        <taxon>Punica</taxon>
    </lineage>
</organism>
<keyword evidence="4" id="KW-1185">Reference proteome</keyword>
<dbReference type="AlphaFoldDB" id="A0A2I0ID82"/>
<protein>
    <recommendedName>
        <fullName evidence="5">G-patch domain-containing protein</fullName>
    </recommendedName>
</protein>
<feature type="region of interest" description="Disordered" evidence="1">
    <location>
        <begin position="700"/>
        <end position="720"/>
    </location>
</feature>
<dbReference type="Proteomes" id="UP000233551">
    <property type="component" value="Unassembled WGS sequence"/>
</dbReference>
<feature type="compositionally biased region" description="Polar residues" evidence="1">
    <location>
        <begin position="707"/>
        <end position="720"/>
    </location>
</feature>
<evidence type="ECO:0000313" key="4">
    <source>
        <dbReference type="Proteomes" id="UP000233551"/>
    </source>
</evidence>
<name>A0A2I0ID82_PUNGR</name>
<sequence>MPWVVGVGLWMSAVYSSIVGANSVPWKLNTVCSGSQNSMAVLKKIQSTGVSEAGGPKWGADRGHSYVEALLAEIVRSLDYVREVRRGRIRGSPHLLQIWLLVHVRPFCSSHPFSYIADKRSLIERRADRLPYRIQWADSTSTAPARFLQIREIHRQRDASTIQRLYFPEHPSDEERALSATSAYVAQFYSPGSTSPQRSQTTPTPRVTPTPAPEAESSTQAAMRVELRAIREERDRLCCELVDSCAEVADYRELQTEQGRAGSPILRISGRTHFAPARTYTALDRLPSAKGCRLTFMFIFLRAERVRDVEHLERDAERARANVYEEIDLPVHLPVIATGVTPIPNSSTCQDGGRGPHRYLRGSQSTDPGTFSAAPDVCSTTSNSRGRTSDVFRRPFDASPAPDVFRGAPPMSLTDVIHLRRPCSHCSTRGHSQPISCEHDHQHGGVVRPTQRTEPRILKLHTTFGDKDPRPTQHLRFRQLKFRKTLMFPHYQRHTRPRLTHLPFLIHHHRPPQPSLFHRWRSSLRTRSYPRRHLFPCRPQLQPIPSLRRRQVRLDPTHATATLVYSRACGYPRRQPVGIRSRLVHVAESRRYSDVGRPLPEVYRPVPILCGNSSDPLGIEHERDGARPKIRGILHQMACPILGERHVCTPRGPHLCSAISASTPYPTDLLFCTTTSTPTYGAVARCPPLYPYSTPSPSIPTPGSEGFSANTTNSTLARSTGRCGTTATPWAILIPACPAFPHLPHMRIRGGRKRARLPLPFVIEYIPAGTAVGFAGIDASPTPFVIDIPAREPYSDDKMNVDLNRVRPSKTSVRAFDGLRREVNGEIDLLIDVGPCSFSVTFQVLDIPNAFSLLLGRPWIHSAGAIPSSLHQKLKFVVEERIIMVKGKEDYAIYKETSVPYISVENDENLPFHSFKTISVIRDYREIGPSRADRMIGKVLLCHNYIPGTGVGARGKGINRPIEENEELNNWTSVPRYSAMIANVLHSNPNYRHVDSNPPEECLGEPGPIYFGEGLDEDSQIPKILESLRRLEDRQLTSLEQTEEINVGTEDGPRTLKIGTGLDPTQ</sequence>
<dbReference type="PANTHER" id="PTHR33240:SF15">
    <property type="entry name" value="GAG-PRO-LIKE PROTEIN"/>
    <property type="match status" value="1"/>
</dbReference>
<evidence type="ECO:0000256" key="1">
    <source>
        <dbReference type="SAM" id="MobiDB-lite"/>
    </source>
</evidence>
<dbReference type="CDD" id="cd00303">
    <property type="entry name" value="retropepsin_like"/>
    <property type="match status" value="1"/>
</dbReference>
<feature type="region of interest" description="Disordered" evidence="1">
    <location>
        <begin position="189"/>
        <end position="221"/>
    </location>
</feature>
<reference evidence="3 4" key="1">
    <citation type="submission" date="2017-11" db="EMBL/GenBank/DDBJ databases">
        <title>De-novo sequencing of pomegranate (Punica granatum L.) genome.</title>
        <authorList>
            <person name="Akparov Z."/>
            <person name="Amiraslanov A."/>
            <person name="Hajiyeva S."/>
            <person name="Abbasov M."/>
            <person name="Kaur K."/>
            <person name="Hamwieh A."/>
            <person name="Solovyev V."/>
            <person name="Salamov A."/>
            <person name="Braich B."/>
            <person name="Kosarev P."/>
            <person name="Mahmoud A."/>
            <person name="Hajiyev E."/>
            <person name="Babayeva S."/>
            <person name="Izzatullayeva V."/>
            <person name="Mammadov A."/>
            <person name="Mammadov A."/>
            <person name="Sharifova S."/>
            <person name="Ojaghi J."/>
            <person name="Eynullazada K."/>
            <person name="Bayramov B."/>
            <person name="Abdulazimova A."/>
            <person name="Shahmuradov I."/>
        </authorList>
    </citation>
    <scope>NUCLEOTIDE SEQUENCE [LARGE SCALE GENOMIC DNA]</scope>
    <source>
        <strain evidence="4">cv. AG2017</strain>
        <tissue evidence="3">Leaf</tissue>
    </source>
</reference>
<feature type="signal peptide" evidence="2">
    <location>
        <begin position="1"/>
        <end position="21"/>
    </location>
</feature>
<evidence type="ECO:0000313" key="3">
    <source>
        <dbReference type="EMBL" id="PKI41952.1"/>
    </source>
</evidence>